<protein>
    <submittedName>
        <fullName evidence="1">Uncharacterized protein</fullName>
    </submittedName>
</protein>
<sequence>MKAKIFLGEYAYLYRGNIDLRELNEYIKTLTSKAFLIKWKDHENDLITISKKSDLEYFYKQWAQNLTISNQSFRLYVFEMPHMIQNAQIGQFQSSTQIYSKMLSPSQKQSCIKFQQGINQFTFGFQKYETTKSQEYQKEQPSQPINLQSIQEVSGSSKNISNQNLDKTQNISQQTNQDIKKQRLAIDFNDIQGYDLSTQINMDMKQSINAKDYIEIKKPNDDDYDDDNNDNDDEFNNENNFIDANNLYCDYCSDKIQKIDQFTAIYACLVCEDFQVCKICFDQYLEQVHMHKLQEQFLQ</sequence>
<proteinExistence type="predicted"/>
<dbReference type="Proteomes" id="UP000692954">
    <property type="component" value="Unassembled WGS sequence"/>
</dbReference>
<gene>
    <name evidence="1" type="ORF">PSON_ATCC_30995.1.T0020475</name>
</gene>
<dbReference type="AlphaFoldDB" id="A0A8S1JXV3"/>
<accession>A0A8S1JXV3</accession>
<dbReference type="OrthoDB" id="2942533at2759"/>
<dbReference type="EMBL" id="CAJJDN010000002">
    <property type="protein sequence ID" value="CAD8047572.1"/>
    <property type="molecule type" value="Genomic_DNA"/>
</dbReference>
<keyword evidence="2" id="KW-1185">Reference proteome</keyword>
<reference evidence="1" key="1">
    <citation type="submission" date="2021-01" db="EMBL/GenBank/DDBJ databases">
        <authorList>
            <consortium name="Genoscope - CEA"/>
            <person name="William W."/>
        </authorList>
    </citation>
    <scope>NUCLEOTIDE SEQUENCE</scope>
</reference>
<organism evidence="1 2">
    <name type="scientific">Paramecium sonneborni</name>
    <dbReference type="NCBI Taxonomy" id="65129"/>
    <lineage>
        <taxon>Eukaryota</taxon>
        <taxon>Sar</taxon>
        <taxon>Alveolata</taxon>
        <taxon>Ciliophora</taxon>
        <taxon>Intramacronucleata</taxon>
        <taxon>Oligohymenophorea</taxon>
        <taxon>Peniculida</taxon>
        <taxon>Parameciidae</taxon>
        <taxon>Paramecium</taxon>
    </lineage>
</organism>
<evidence type="ECO:0000313" key="2">
    <source>
        <dbReference type="Proteomes" id="UP000692954"/>
    </source>
</evidence>
<evidence type="ECO:0000313" key="1">
    <source>
        <dbReference type="EMBL" id="CAD8047572.1"/>
    </source>
</evidence>
<name>A0A8S1JXV3_9CILI</name>
<comment type="caution">
    <text evidence="1">The sequence shown here is derived from an EMBL/GenBank/DDBJ whole genome shotgun (WGS) entry which is preliminary data.</text>
</comment>